<evidence type="ECO:0000256" key="7">
    <source>
        <dbReference type="PROSITE-ProRule" id="PRU00042"/>
    </source>
</evidence>
<feature type="domain" description="C2H2-type" evidence="8">
    <location>
        <begin position="65"/>
        <end position="93"/>
    </location>
</feature>
<dbReference type="GO" id="GO:0005634">
    <property type="term" value="C:nucleus"/>
    <property type="evidence" value="ECO:0007669"/>
    <property type="project" value="UniProtKB-SubCell"/>
</dbReference>
<feature type="domain" description="C2H2-type" evidence="8">
    <location>
        <begin position="116"/>
        <end position="139"/>
    </location>
</feature>
<proteinExistence type="predicted"/>
<dbReference type="InterPro" id="IPR050888">
    <property type="entry name" value="ZnF_C2H2-type_TF"/>
</dbReference>
<dbReference type="RefSeq" id="XP_028128421.1">
    <property type="nucleotide sequence ID" value="XM_028272620.1"/>
</dbReference>
<keyword evidence="6" id="KW-0539">Nucleus</keyword>
<evidence type="ECO:0000256" key="5">
    <source>
        <dbReference type="ARBA" id="ARBA00022833"/>
    </source>
</evidence>
<dbReference type="OrthoDB" id="8110073at2759"/>
<keyword evidence="3" id="KW-0677">Repeat</keyword>
<sequence>MEDHNKTKHPKIKCKLCDADYVSNDVKLMQLHIKAKHCMKCAFCDKSFISMDDLNFHHRYEHLTVECYFCGSYFMSKEEIDQHVKVEHCFQCPGCSESFKSIELRNFHDKNVHLTIKCSHCGILFRKDEHLQQHIEDQHKFVCEWCKKPFNSSEEKNFHQGCIYVTLDCSHCTLYFPTDKQRDEHFEKHHSLLKE</sequence>
<keyword evidence="10" id="KW-1185">Reference proteome</keyword>
<dbReference type="GeneID" id="114324779"/>
<keyword evidence="5" id="KW-0862">Zinc</keyword>
<dbReference type="EnsemblMetazoa" id="XM_028272620.1">
    <property type="protein sequence ID" value="XP_028128421.1"/>
    <property type="gene ID" value="LOC114324779"/>
</dbReference>
<accession>A0A6P7EZI5</accession>
<feature type="domain" description="C2H2-type" evidence="8">
    <location>
        <begin position="39"/>
        <end position="62"/>
    </location>
</feature>
<evidence type="ECO:0000256" key="1">
    <source>
        <dbReference type="ARBA" id="ARBA00004123"/>
    </source>
</evidence>
<evidence type="ECO:0000256" key="4">
    <source>
        <dbReference type="ARBA" id="ARBA00022771"/>
    </source>
</evidence>
<reference evidence="9" key="2">
    <citation type="submission" date="2025-05" db="UniProtKB">
        <authorList>
            <consortium name="EnsemblMetazoa"/>
        </authorList>
    </citation>
    <scope>IDENTIFICATION</scope>
</reference>
<reference evidence="11" key="1">
    <citation type="submission" date="2025-04" db="UniProtKB">
        <authorList>
            <consortium name="RefSeq"/>
        </authorList>
    </citation>
    <scope>IDENTIFICATION</scope>
    <source>
        <tissue evidence="11">Whole insect</tissue>
    </source>
</reference>
<name>A0A6P7EZI5_DIAVI</name>
<dbReference type="AlphaFoldDB" id="A0A6P7EZI5"/>
<dbReference type="KEGG" id="dvv:114324779"/>
<evidence type="ECO:0000313" key="11">
    <source>
        <dbReference type="RefSeq" id="XP_028128421.1"/>
    </source>
</evidence>
<evidence type="ECO:0000313" key="10">
    <source>
        <dbReference type="Proteomes" id="UP001652700"/>
    </source>
</evidence>
<evidence type="ECO:0000256" key="3">
    <source>
        <dbReference type="ARBA" id="ARBA00022737"/>
    </source>
</evidence>
<dbReference type="Proteomes" id="UP001652700">
    <property type="component" value="Unplaced"/>
</dbReference>
<dbReference type="PROSITE" id="PS00028">
    <property type="entry name" value="ZINC_FINGER_C2H2_1"/>
    <property type="match status" value="5"/>
</dbReference>
<dbReference type="SMART" id="SM00355">
    <property type="entry name" value="ZnF_C2H2"/>
    <property type="match status" value="7"/>
</dbReference>
<evidence type="ECO:0000313" key="9">
    <source>
        <dbReference type="EnsemblMetazoa" id="XP_028128421.1"/>
    </source>
</evidence>
<protein>
    <submittedName>
        <fullName evidence="11">Zinc finger protein 423-like</fullName>
    </submittedName>
</protein>
<dbReference type="PROSITE" id="PS50157">
    <property type="entry name" value="ZINC_FINGER_C2H2_2"/>
    <property type="match status" value="3"/>
</dbReference>
<evidence type="ECO:0000256" key="6">
    <source>
        <dbReference type="ARBA" id="ARBA00023242"/>
    </source>
</evidence>
<keyword evidence="2" id="KW-0479">Metal-binding</keyword>
<gene>
    <name evidence="11" type="primary">LOC114324779</name>
</gene>
<dbReference type="PANTHER" id="PTHR24406">
    <property type="entry name" value="TRANSCRIPTIONAL REPRESSOR CTCFL-RELATED"/>
    <property type="match status" value="1"/>
</dbReference>
<dbReference type="InterPro" id="IPR013087">
    <property type="entry name" value="Znf_C2H2_type"/>
</dbReference>
<dbReference type="GO" id="GO:0008270">
    <property type="term" value="F:zinc ion binding"/>
    <property type="evidence" value="ECO:0007669"/>
    <property type="project" value="UniProtKB-KW"/>
</dbReference>
<comment type="subcellular location">
    <subcellularLocation>
        <location evidence="1">Nucleus</location>
    </subcellularLocation>
</comment>
<organism evidence="11">
    <name type="scientific">Diabrotica virgifera virgifera</name>
    <name type="common">western corn rootworm</name>
    <dbReference type="NCBI Taxonomy" id="50390"/>
    <lineage>
        <taxon>Eukaryota</taxon>
        <taxon>Metazoa</taxon>
        <taxon>Ecdysozoa</taxon>
        <taxon>Arthropoda</taxon>
        <taxon>Hexapoda</taxon>
        <taxon>Insecta</taxon>
        <taxon>Pterygota</taxon>
        <taxon>Neoptera</taxon>
        <taxon>Endopterygota</taxon>
        <taxon>Coleoptera</taxon>
        <taxon>Polyphaga</taxon>
        <taxon>Cucujiformia</taxon>
        <taxon>Chrysomeloidea</taxon>
        <taxon>Chrysomelidae</taxon>
        <taxon>Galerucinae</taxon>
        <taxon>Diabroticina</taxon>
        <taxon>Diabroticites</taxon>
        <taxon>Diabrotica</taxon>
    </lineage>
</organism>
<evidence type="ECO:0000259" key="8">
    <source>
        <dbReference type="PROSITE" id="PS50157"/>
    </source>
</evidence>
<dbReference type="Gene3D" id="3.30.160.60">
    <property type="entry name" value="Classic Zinc Finger"/>
    <property type="match status" value="1"/>
</dbReference>
<dbReference type="InParanoid" id="A0A6P7EZI5"/>
<evidence type="ECO:0000256" key="2">
    <source>
        <dbReference type="ARBA" id="ARBA00022723"/>
    </source>
</evidence>
<keyword evidence="4 7" id="KW-0863">Zinc-finger</keyword>